<evidence type="ECO:0000259" key="3">
    <source>
        <dbReference type="PROSITE" id="PS50977"/>
    </source>
</evidence>
<proteinExistence type="predicted"/>
<organism evidence="4 5">
    <name type="scientific">Marinicauda pacifica</name>
    <dbReference type="NCBI Taxonomy" id="1133559"/>
    <lineage>
        <taxon>Bacteria</taxon>
        <taxon>Pseudomonadati</taxon>
        <taxon>Pseudomonadota</taxon>
        <taxon>Alphaproteobacteria</taxon>
        <taxon>Maricaulales</taxon>
        <taxon>Maricaulaceae</taxon>
        <taxon>Marinicauda</taxon>
    </lineage>
</organism>
<dbReference type="GO" id="GO:0003700">
    <property type="term" value="F:DNA-binding transcription factor activity"/>
    <property type="evidence" value="ECO:0007669"/>
    <property type="project" value="TreeGrafter"/>
</dbReference>
<dbReference type="Gene3D" id="1.10.357.10">
    <property type="entry name" value="Tetracycline Repressor, domain 2"/>
    <property type="match status" value="1"/>
</dbReference>
<dbReference type="PRINTS" id="PR00455">
    <property type="entry name" value="HTHTETR"/>
</dbReference>
<protein>
    <submittedName>
        <fullName evidence="4">TetR/AcrR family transcriptional regulator</fullName>
    </submittedName>
</protein>
<reference evidence="4 5" key="1">
    <citation type="journal article" date="2013" name="Int. J. Syst. Evol. Microbiol.">
        <title>Marinicauda pacifica gen. nov., sp. nov., a prosthecate alphaproteobacterium of the family Hyphomonadaceae isolated from deep seawater.</title>
        <authorList>
            <person name="Zhang X.Y."/>
            <person name="Li G.W."/>
            <person name="Wang C.S."/>
            <person name="Zhang Y.J."/>
            <person name="Xu X.W."/>
            <person name="Li H."/>
            <person name="Liu A."/>
            <person name="Liu C."/>
            <person name="Xie B.B."/>
            <person name="Qin Q.L."/>
            <person name="Xu Z."/>
            <person name="Chen X.L."/>
            <person name="Zhou B.C."/>
            <person name="Zhang Y.Z."/>
        </authorList>
    </citation>
    <scope>NUCLEOTIDE SEQUENCE [LARGE SCALE GENOMIC DNA]</scope>
    <source>
        <strain evidence="4 5">P-1 km-3</strain>
    </source>
</reference>
<dbReference type="InterPro" id="IPR023772">
    <property type="entry name" value="DNA-bd_HTH_TetR-type_CS"/>
</dbReference>
<dbReference type="PANTHER" id="PTHR30055:SF226">
    <property type="entry name" value="HTH-TYPE TRANSCRIPTIONAL REGULATOR PKSA"/>
    <property type="match status" value="1"/>
</dbReference>
<dbReference type="EMBL" id="SRXV01000001">
    <property type="protein sequence ID" value="TGY93889.1"/>
    <property type="molecule type" value="Genomic_DNA"/>
</dbReference>
<feature type="domain" description="HTH tetR-type" evidence="3">
    <location>
        <begin position="42"/>
        <end position="102"/>
    </location>
</feature>
<dbReference type="PANTHER" id="PTHR30055">
    <property type="entry name" value="HTH-TYPE TRANSCRIPTIONAL REGULATOR RUTR"/>
    <property type="match status" value="1"/>
</dbReference>
<dbReference type="InterPro" id="IPR050109">
    <property type="entry name" value="HTH-type_TetR-like_transc_reg"/>
</dbReference>
<dbReference type="Proteomes" id="UP000305451">
    <property type="component" value="Unassembled WGS sequence"/>
</dbReference>
<dbReference type="SUPFAM" id="SSF48498">
    <property type="entry name" value="Tetracyclin repressor-like, C-terminal domain"/>
    <property type="match status" value="1"/>
</dbReference>
<keyword evidence="1 2" id="KW-0238">DNA-binding</keyword>
<evidence type="ECO:0000313" key="4">
    <source>
        <dbReference type="EMBL" id="TGY93889.1"/>
    </source>
</evidence>
<name>A0A4V3RZD9_9PROT</name>
<dbReference type="AlphaFoldDB" id="A0A4V3RZD9"/>
<feature type="DNA-binding region" description="H-T-H motif" evidence="2">
    <location>
        <begin position="65"/>
        <end position="84"/>
    </location>
</feature>
<comment type="caution">
    <text evidence="4">The sequence shown here is derived from an EMBL/GenBank/DDBJ whole genome shotgun (WGS) entry which is preliminary data.</text>
</comment>
<gene>
    <name evidence="4" type="ORF">E5162_00940</name>
</gene>
<evidence type="ECO:0000313" key="5">
    <source>
        <dbReference type="Proteomes" id="UP000305451"/>
    </source>
</evidence>
<dbReference type="Pfam" id="PF00440">
    <property type="entry name" value="TetR_N"/>
    <property type="match status" value="1"/>
</dbReference>
<dbReference type="PROSITE" id="PS01081">
    <property type="entry name" value="HTH_TETR_1"/>
    <property type="match status" value="1"/>
</dbReference>
<evidence type="ECO:0000256" key="2">
    <source>
        <dbReference type="PROSITE-ProRule" id="PRU00335"/>
    </source>
</evidence>
<evidence type="ECO:0000256" key="1">
    <source>
        <dbReference type="ARBA" id="ARBA00023125"/>
    </source>
</evidence>
<dbReference type="InterPro" id="IPR036271">
    <property type="entry name" value="Tet_transcr_reg_TetR-rel_C_sf"/>
</dbReference>
<dbReference type="GO" id="GO:0000976">
    <property type="term" value="F:transcription cis-regulatory region binding"/>
    <property type="evidence" value="ECO:0007669"/>
    <property type="project" value="TreeGrafter"/>
</dbReference>
<dbReference type="SUPFAM" id="SSF46689">
    <property type="entry name" value="Homeodomain-like"/>
    <property type="match status" value="1"/>
</dbReference>
<dbReference type="InterPro" id="IPR001647">
    <property type="entry name" value="HTH_TetR"/>
</dbReference>
<sequence>MGGLIPCPFRGGNGDWPQQADDRSHFLRDTGVMTGRREHKKQLVRQRLFDTAIALFEAEGYDAVSVDRIVAEAGVAKGTFFNHFPSKADVLAAWYERLVSEALSGLPGTEASLFDRVFAPGIALVDLTRMYPEMFASKTREAARTPALQRVERDGDLRMRDYLRGVFEQAREAGEISAAHDPGALAALGLTLTTGAVREWMIHEAPAPDMGTHLSERIAQFVQAIEVGR</sequence>
<dbReference type="InterPro" id="IPR009057">
    <property type="entry name" value="Homeodomain-like_sf"/>
</dbReference>
<accession>A0A4V3RZD9</accession>
<keyword evidence="5" id="KW-1185">Reference proteome</keyword>
<dbReference type="PROSITE" id="PS50977">
    <property type="entry name" value="HTH_TETR_2"/>
    <property type="match status" value="1"/>
</dbReference>